<evidence type="ECO:0000313" key="5">
    <source>
        <dbReference type="Proteomes" id="UP000019442"/>
    </source>
</evidence>
<keyword evidence="5" id="KW-1185">Reference proteome</keyword>
<dbReference type="PANTHER" id="PTHR37938">
    <property type="entry name" value="BLL0215 PROTEIN"/>
    <property type="match status" value="1"/>
</dbReference>
<dbReference type="Proteomes" id="UP000019442">
    <property type="component" value="Chromosome"/>
</dbReference>
<accession>W8KYR3</accession>
<feature type="domain" description="YdbS-like PH" evidence="3">
    <location>
        <begin position="164"/>
        <end position="238"/>
    </location>
</feature>
<sequence>MSQLDPRSRAPSPGQPPPIAWPSLEDFEAAARLRDLLIAETGRPYLVRRDRQGFQLVRSPPGTAAAQATATAGPSPPQGVQAAARVLRPAWRNGWYHGLVILLSLALAVAAVESADPWLAMLLGERAFEHAVQALPLDPGLWAMGFCLLMASLSAIAWMVQRYSHRYCLRDGAIEVQTGLIARRTRRVNLTHIRSIGLEQSLWGRLFNVGHLEFASAGTGEIDIRWHGLRHPASIRQQVQNLIQAAQRPAGGET</sequence>
<name>W8KYR3_9GAMM</name>
<dbReference type="HOGENOM" id="CLU_1093107_0_0_6"/>
<evidence type="ECO:0000256" key="2">
    <source>
        <dbReference type="SAM" id="Phobius"/>
    </source>
</evidence>
<dbReference type="InterPro" id="IPR005182">
    <property type="entry name" value="YdbS-like_PH"/>
</dbReference>
<dbReference type="Pfam" id="PF03703">
    <property type="entry name" value="bPH_2"/>
    <property type="match status" value="1"/>
</dbReference>
<reference evidence="5" key="2">
    <citation type="submission" date="2014-02" db="EMBL/GenBank/DDBJ databases">
        <title>Draft Genome Sequence of extremely halophilic bacteria Halorhodospira halochloris.</title>
        <authorList>
            <person name="Singh K.S."/>
        </authorList>
    </citation>
    <scope>NUCLEOTIDE SEQUENCE [LARGE SCALE GENOMIC DNA]</scope>
    <source>
        <strain evidence="5">A</strain>
    </source>
</reference>
<keyword evidence="2" id="KW-0812">Transmembrane</keyword>
<reference evidence="4 5" key="1">
    <citation type="journal article" date="2014" name="J Genomics">
        <title>Draft Genome Sequence of the Extremely Halophilic Phototrophic Purple Sulfur Bacterium Halorhodospira halochloris.</title>
        <authorList>
            <person name="Singh K.S."/>
            <person name="Kirksey J."/>
            <person name="Hoff W.D."/>
            <person name="Deole R."/>
        </authorList>
    </citation>
    <scope>NUCLEOTIDE SEQUENCE [LARGE SCALE GENOMIC DNA]</scope>
    <source>
        <strain evidence="4 5">A</strain>
    </source>
</reference>
<dbReference type="KEGG" id="hhc:M911_07850"/>
<dbReference type="RefSeq" id="WP_025281515.1">
    <property type="nucleotide sequence ID" value="NZ_CP007268.1"/>
</dbReference>
<keyword evidence="2" id="KW-1133">Transmembrane helix</keyword>
<dbReference type="PANTHER" id="PTHR37938:SF1">
    <property type="entry name" value="BLL0215 PROTEIN"/>
    <property type="match status" value="1"/>
</dbReference>
<organism evidence="4 5">
    <name type="scientific">Ectothiorhodospira haloalkaliphila</name>
    <dbReference type="NCBI Taxonomy" id="421628"/>
    <lineage>
        <taxon>Bacteria</taxon>
        <taxon>Pseudomonadati</taxon>
        <taxon>Pseudomonadota</taxon>
        <taxon>Gammaproteobacteria</taxon>
        <taxon>Chromatiales</taxon>
        <taxon>Ectothiorhodospiraceae</taxon>
        <taxon>Ectothiorhodospira</taxon>
    </lineage>
</organism>
<feature type="region of interest" description="Disordered" evidence="1">
    <location>
        <begin position="1"/>
        <end position="21"/>
    </location>
</feature>
<feature type="transmembrane region" description="Helical" evidence="2">
    <location>
        <begin position="94"/>
        <end position="112"/>
    </location>
</feature>
<evidence type="ECO:0000259" key="3">
    <source>
        <dbReference type="Pfam" id="PF03703"/>
    </source>
</evidence>
<dbReference type="OrthoDB" id="7057770at2"/>
<dbReference type="AlphaFoldDB" id="W8KYR3"/>
<evidence type="ECO:0000313" key="4">
    <source>
        <dbReference type="EMBL" id="AHK80671.1"/>
    </source>
</evidence>
<keyword evidence="2" id="KW-0472">Membrane</keyword>
<feature type="transmembrane region" description="Helical" evidence="2">
    <location>
        <begin position="141"/>
        <end position="160"/>
    </location>
</feature>
<dbReference type="EMBL" id="CP007268">
    <property type="protein sequence ID" value="AHK80671.1"/>
    <property type="molecule type" value="Genomic_DNA"/>
</dbReference>
<gene>
    <name evidence="4" type="ORF">M911_07850</name>
</gene>
<proteinExistence type="predicted"/>
<evidence type="ECO:0000256" key="1">
    <source>
        <dbReference type="SAM" id="MobiDB-lite"/>
    </source>
</evidence>
<protein>
    <recommendedName>
        <fullName evidence="3">YdbS-like PH domain-containing protein</fullName>
    </recommendedName>
</protein>